<reference evidence="1" key="1">
    <citation type="submission" date="2019-11" db="EMBL/GenBank/DDBJ databases">
        <authorList>
            <person name="Feng L."/>
        </authorList>
    </citation>
    <scope>NUCLEOTIDE SEQUENCE</scope>
    <source>
        <strain evidence="1">CnexileLFYP112</strain>
    </source>
</reference>
<evidence type="ECO:0000313" key="1">
    <source>
        <dbReference type="EMBL" id="VYS76424.1"/>
    </source>
</evidence>
<accession>A0A6N2R6S7</accession>
<name>A0A6N2R6S7_9FIRM</name>
<gene>
    <name evidence="1" type="ORF">CNLFYP112_00004</name>
</gene>
<dbReference type="AlphaFoldDB" id="A0A6N2R6S7"/>
<proteinExistence type="predicted"/>
<protein>
    <submittedName>
        <fullName evidence="1">Uncharacterized protein</fullName>
    </submittedName>
</protein>
<dbReference type="EMBL" id="CACRTG010000001">
    <property type="protein sequence ID" value="VYS76424.1"/>
    <property type="molecule type" value="Genomic_DNA"/>
</dbReference>
<sequence>MNYIFYSVIGPHCGESVYGIIERKKKEIKDSFYHFSLWAAKIDKKSLEQVWSLNQSDKVFVLCKVNEKAKDPSKKDTVATKMIGPMGEEDVPDGINVTFPEGTNYQAYKVKKYDILTSPIKFDFGKYETLLSDNTIKSFKERFECTRFQNTFGRKNDQLNDSCEKEIMVIMELEYPFVINVE</sequence>
<organism evidence="1">
    <name type="scientific">[Clostridium] nexile</name>
    <dbReference type="NCBI Taxonomy" id="29361"/>
    <lineage>
        <taxon>Bacteria</taxon>
        <taxon>Bacillati</taxon>
        <taxon>Bacillota</taxon>
        <taxon>Clostridia</taxon>
        <taxon>Lachnospirales</taxon>
        <taxon>Lachnospiraceae</taxon>
        <taxon>Tyzzerella</taxon>
    </lineage>
</organism>